<dbReference type="PANTHER" id="PTHR33677">
    <property type="entry name" value="TRANSCRIPTIONAL REPRESSOR FRMR-RELATED"/>
    <property type="match status" value="1"/>
</dbReference>
<evidence type="ECO:0000313" key="3">
    <source>
        <dbReference type="EMBL" id="QPS59400.1"/>
    </source>
</evidence>
<sequence length="86" mass="9311">MNLDPQEVKPSITRLKRARGQIDAVIRMLESGEECEAAITQLAAAAKAIDRAGYSVIAAGLKRCYSEEGPDGIDAEKMEKLFLSLS</sequence>
<dbReference type="Proteomes" id="UP000594905">
    <property type="component" value="Chromosome"/>
</dbReference>
<keyword evidence="2" id="KW-0186">Copper</keyword>
<comment type="similarity">
    <text evidence="1">Belongs to the CsoR family.</text>
</comment>
<dbReference type="GO" id="GO:0046872">
    <property type="term" value="F:metal ion binding"/>
    <property type="evidence" value="ECO:0007669"/>
    <property type="project" value="InterPro"/>
</dbReference>
<keyword evidence="6" id="KW-1185">Reference proteome</keyword>
<evidence type="ECO:0000313" key="4">
    <source>
        <dbReference type="EMBL" id="SQH99172.1"/>
    </source>
</evidence>
<evidence type="ECO:0000256" key="2">
    <source>
        <dbReference type="ARBA" id="ARBA00023008"/>
    </source>
</evidence>
<name>A0A2X4RP97_9CORY</name>
<dbReference type="InterPro" id="IPR038390">
    <property type="entry name" value="Metal_Tscrpt_repr_sf"/>
</dbReference>
<dbReference type="GO" id="GO:0045892">
    <property type="term" value="P:negative regulation of DNA-templated transcription"/>
    <property type="evidence" value="ECO:0007669"/>
    <property type="project" value="UniProtKB-ARBA"/>
</dbReference>
<evidence type="ECO:0000256" key="1">
    <source>
        <dbReference type="ARBA" id="ARBA00005428"/>
    </source>
</evidence>
<dbReference type="OrthoDB" id="9809524at2"/>
<dbReference type="InterPro" id="IPR003735">
    <property type="entry name" value="Metal_Tscrpt_repr"/>
</dbReference>
<dbReference type="EMBL" id="CP065689">
    <property type="protein sequence ID" value="QPS59400.1"/>
    <property type="molecule type" value="Genomic_DNA"/>
</dbReference>
<organism evidence="4 5">
    <name type="scientific">Corynebacterium minutissimum</name>
    <dbReference type="NCBI Taxonomy" id="38301"/>
    <lineage>
        <taxon>Bacteria</taxon>
        <taxon>Bacillati</taxon>
        <taxon>Actinomycetota</taxon>
        <taxon>Actinomycetes</taxon>
        <taxon>Mycobacteriales</taxon>
        <taxon>Corynebacteriaceae</taxon>
        <taxon>Corynebacterium</taxon>
    </lineage>
</organism>
<accession>A0A2X4RP97</accession>
<dbReference type="RefSeq" id="WP_005330019.1">
    <property type="nucleotide sequence ID" value="NZ_CP065689.1"/>
</dbReference>
<reference evidence="4 5" key="1">
    <citation type="submission" date="2018-06" db="EMBL/GenBank/DDBJ databases">
        <authorList>
            <consortium name="Pathogen Informatics"/>
            <person name="Doyle S."/>
        </authorList>
    </citation>
    <scope>NUCLEOTIDE SEQUENCE [LARGE SCALE GENOMIC DNA]</scope>
    <source>
        <strain evidence="4 5">NCTC10288</strain>
    </source>
</reference>
<dbReference type="PANTHER" id="PTHR33677:SF5">
    <property type="entry name" value="TRANSCRIPTIONAL REPRESSOR FRMR"/>
    <property type="match status" value="1"/>
</dbReference>
<gene>
    <name evidence="4" type="primary">csoR_2</name>
    <name evidence="3" type="ORF">I6G51_11025</name>
    <name evidence="4" type="ORF">NCTC10288_00677</name>
</gene>
<dbReference type="GO" id="GO:0003677">
    <property type="term" value="F:DNA binding"/>
    <property type="evidence" value="ECO:0007669"/>
    <property type="project" value="InterPro"/>
</dbReference>
<dbReference type="Pfam" id="PF02583">
    <property type="entry name" value="Trns_repr_metal"/>
    <property type="match status" value="1"/>
</dbReference>
<protein>
    <submittedName>
        <fullName evidence="3">Metal-sensing transcriptional repressor</fullName>
    </submittedName>
    <submittedName>
        <fullName evidence="4">Transcriptional regulator</fullName>
    </submittedName>
</protein>
<evidence type="ECO:0000313" key="6">
    <source>
        <dbReference type="Proteomes" id="UP000594905"/>
    </source>
</evidence>
<reference evidence="3 6" key="2">
    <citation type="submission" date="2020-12" db="EMBL/GenBank/DDBJ databases">
        <title>FDA dAtabase for Regulatory Grade micrObial Sequences (FDA-ARGOS): Supporting development and validation of Infectious Disease Dx tests.</title>
        <authorList>
            <person name="Sproer C."/>
            <person name="Gronow S."/>
            <person name="Severitt S."/>
            <person name="Schroder I."/>
            <person name="Tallon L."/>
            <person name="Sadzewicz L."/>
            <person name="Zhao X."/>
            <person name="Boylan J."/>
            <person name="Ott S."/>
            <person name="Bowen H."/>
            <person name="Vavikolanu K."/>
            <person name="Mehta A."/>
            <person name="Aluvathingal J."/>
            <person name="Nadendla S."/>
            <person name="Lowell S."/>
            <person name="Myers T."/>
            <person name="Yan Y."/>
            <person name="Sichtig H."/>
        </authorList>
    </citation>
    <scope>NUCLEOTIDE SEQUENCE [LARGE SCALE GENOMIC DNA]</scope>
    <source>
        <strain evidence="3 6">FDAARGOS_894</strain>
    </source>
</reference>
<dbReference type="KEGG" id="cmin:NCTC10288_00677"/>
<dbReference type="Proteomes" id="UP000249264">
    <property type="component" value="Chromosome 1"/>
</dbReference>
<dbReference type="EMBL" id="LS483460">
    <property type="protein sequence ID" value="SQH99172.1"/>
    <property type="molecule type" value="Genomic_DNA"/>
</dbReference>
<dbReference type="STRING" id="38301.NX84_09975"/>
<dbReference type="GeneID" id="70782604"/>
<proteinExistence type="inferred from homology"/>
<dbReference type="AlphaFoldDB" id="A0A2X4RP97"/>
<dbReference type="Gene3D" id="1.20.58.1000">
    <property type="entry name" value="Metal-sensitive repressor, helix protomer"/>
    <property type="match status" value="1"/>
</dbReference>
<evidence type="ECO:0000313" key="5">
    <source>
        <dbReference type="Proteomes" id="UP000249264"/>
    </source>
</evidence>